<proteinExistence type="predicted"/>
<sequence>MANQMIDPINRFSASMQWPGSHVHYRNQTIKYLQDFDNKMEWTARVDKIIEWMSDTTEPANCVFAYFDEPDTTAHEFGPFSDEVFAMVSKADNTT</sequence>
<dbReference type="EMBL" id="CAJPVJ010052321">
    <property type="protein sequence ID" value="CAG2183263.1"/>
    <property type="molecule type" value="Genomic_DNA"/>
</dbReference>
<gene>
    <name evidence="1" type="ORF">ONB1V03_LOCUS22684</name>
</gene>
<protein>
    <submittedName>
        <fullName evidence="1">Uncharacterized protein</fullName>
    </submittedName>
</protein>
<dbReference type="EMBL" id="OC967146">
    <property type="protein sequence ID" value="CAD7666143.1"/>
    <property type="molecule type" value="Genomic_DNA"/>
</dbReference>
<accession>A0A7R9R2G0</accession>
<evidence type="ECO:0000313" key="1">
    <source>
        <dbReference type="EMBL" id="CAD7666143.1"/>
    </source>
</evidence>
<organism evidence="1">
    <name type="scientific">Oppiella nova</name>
    <dbReference type="NCBI Taxonomy" id="334625"/>
    <lineage>
        <taxon>Eukaryota</taxon>
        <taxon>Metazoa</taxon>
        <taxon>Ecdysozoa</taxon>
        <taxon>Arthropoda</taxon>
        <taxon>Chelicerata</taxon>
        <taxon>Arachnida</taxon>
        <taxon>Acari</taxon>
        <taxon>Acariformes</taxon>
        <taxon>Sarcoptiformes</taxon>
        <taxon>Oribatida</taxon>
        <taxon>Brachypylina</taxon>
        <taxon>Oppioidea</taxon>
        <taxon>Oppiidae</taxon>
        <taxon>Oppiella</taxon>
    </lineage>
</organism>
<dbReference type="PANTHER" id="PTHR10151">
    <property type="entry name" value="ECTONUCLEOTIDE PYROPHOSPHATASE/PHOSPHODIESTERASE"/>
    <property type="match status" value="1"/>
</dbReference>
<name>A0A7R9R2G0_9ACAR</name>
<dbReference type="SUPFAM" id="SSF53649">
    <property type="entry name" value="Alkaline phosphatase-like"/>
    <property type="match status" value="1"/>
</dbReference>
<dbReference type="Proteomes" id="UP000728032">
    <property type="component" value="Unassembled WGS sequence"/>
</dbReference>
<dbReference type="Gene3D" id="3.40.720.10">
    <property type="entry name" value="Alkaline Phosphatase, subunit A"/>
    <property type="match status" value="1"/>
</dbReference>
<dbReference type="PANTHER" id="PTHR10151:SF120">
    <property type="entry name" value="BIS(5'-ADENOSYL)-TRIPHOSPHATASE"/>
    <property type="match status" value="1"/>
</dbReference>
<reference evidence="1" key="1">
    <citation type="submission" date="2020-11" db="EMBL/GenBank/DDBJ databases">
        <authorList>
            <person name="Tran Van P."/>
        </authorList>
    </citation>
    <scope>NUCLEOTIDE SEQUENCE</scope>
</reference>
<dbReference type="GO" id="GO:0016787">
    <property type="term" value="F:hydrolase activity"/>
    <property type="evidence" value="ECO:0007669"/>
    <property type="project" value="UniProtKB-ARBA"/>
</dbReference>
<feature type="non-terminal residue" evidence="1">
    <location>
        <position position="95"/>
    </location>
</feature>
<dbReference type="Pfam" id="PF01663">
    <property type="entry name" value="Phosphodiest"/>
    <property type="match status" value="1"/>
</dbReference>
<dbReference type="OrthoDB" id="415411at2759"/>
<keyword evidence="2" id="KW-1185">Reference proteome</keyword>
<evidence type="ECO:0000313" key="2">
    <source>
        <dbReference type="Proteomes" id="UP000728032"/>
    </source>
</evidence>
<dbReference type="InterPro" id="IPR017850">
    <property type="entry name" value="Alkaline_phosphatase_core_sf"/>
</dbReference>
<dbReference type="InterPro" id="IPR002591">
    <property type="entry name" value="Phosphodiest/P_Trfase"/>
</dbReference>
<dbReference type="AlphaFoldDB" id="A0A7R9R2G0"/>